<name>A0A3M6VQD8_9STRA</name>
<accession>A0A3M6VQD8</accession>
<gene>
    <name evidence="1" type="ORF">DD238_002417</name>
</gene>
<sequence length="159" mass="17937">MANVMLTSEAAKDPNKPFALRVEDVCTKFDVCTNNCARFRSKDDQLTMLCAFVGARIRVSHTCAVGGTIPVEREEAINGDDQVVKKLEQFNSVCDELYKEILRRKEKILNLMEKSPKNVDLHRQIQTAGNLAQVVGEFRHFLETGNDTTLVQVPQQPKE</sequence>
<reference evidence="1 2" key="1">
    <citation type="submission" date="2018-06" db="EMBL/GenBank/DDBJ databases">
        <title>Comparative genomics of downy mildews reveals potential adaptations to biotrophy.</title>
        <authorList>
            <person name="Fletcher K."/>
            <person name="Klosterman S.J."/>
            <person name="Derevnina L."/>
            <person name="Martin F."/>
            <person name="Koike S."/>
            <person name="Reyes Chin-Wo S."/>
            <person name="Mou B."/>
            <person name="Michelmore R."/>
        </authorList>
    </citation>
    <scope>NUCLEOTIDE SEQUENCE [LARGE SCALE GENOMIC DNA]</scope>
    <source>
        <strain evidence="1 2">R14</strain>
    </source>
</reference>
<dbReference type="VEuPathDB" id="FungiDB:DD237_007107"/>
<comment type="caution">
    <text evidence="1">The sequence shown here is derived from an EMBL/GenBank/DDBJ whole genome shotgun (WGS) entry which is preliminary data.</text>
</comment>
<protein>
    <submittedName>
        <fullName evidence="1">Uncharacterized protein</fullName>
    </submittedName>
</protein>
<proteinExistence type="predicted"/>
<evidence type="ECO:0000313" key="2">
    <source>
        <dbReference type="Proteomes" id="UP000282087"/>
    </source>
</evidence>
<keyword evidence="2" id="KW-1185">Reference proteome</keyword>
<dbReference type="Proteomes" id="UP000282087">
    <property type="component" value="Unassembled WGS sequence"/>
</dbReference>
<dbReference type="EMBL" id="QLLG01000036">
    <property type="protein sequence ID" value="RMX69125.1"/>
    <property type="molecule type" value="Genomic_DNA"/>
</dbReference>
<dbReference type="AlphaFoldDB" id="A0A3M6VQD8"/>
<evidence type="ECO:0000313" key="1">
    <source>
        <dbReference type="EMBL" id="RMX69125.1"/>
    </source>
</evidence>
<organism evidence="1 2">
    <name type="scientific">Peronospora effusa</name>
    <dbReference type="NCBI Taxonomy" id="542832"/>
    <lineage>
        <taxon>Eukaryota</taxon>
        <taxon>Sar</taxon>
        <taxon>Stramenopiles</taxon>
        <taxon>Oomycota</taxon>
        <taxon>Peronosporomycetes</taxon>
        <taxon>Peronosporales</taxon>
        <taxon>Peronosporaceae</taxon>
        <taxon>Peronospora</taxon>
    </lineage>
</organism>